<proteinExistence type="predicted"/>
<dbReference type="EMBL" id="DVMN01000108">
    <property type="protein sequence ID" value="HIU21760.1"/>
    <property type="molecule type" value="Genomic_DNA"/>
</dbReference>
<organism evidence="2 3">
    <name type="scientific">Candidatus Limadaptatus stercorigallinarum</name>
    <dbReference type="NCBI Taxonomy" id="2840845"/>
    <lineage>
        <taxon>Bacteria</taxon>
        <taxon>Bacillati</taxon>
        <taxon>Bacillota</taxon>
        <taxon>Clostridia</taxon>
        <taxon>Eubacteriales</taxon>
        <taxon>Candidatus Limadaptatus</taxon>
    </lineage>
</organism>
<protein>
    <submittedName>
        <fullName evidence="2">tRNA (Adenosine(37)-N6)-threonylcarbamoyltransferase complex dimerization subunit type 1 TsaB</fullName>
    </submittedName>
</protein>
<dbReference type="InterPro" id="IPR022496">
    <property type="entry name" value="T6A_TsaB"/>
</dbReference>
<evidence type="ECO:0000313" key="3">
    <source>
        <dbReference type="Proteomes" id="UP000824088"/>
    </source>
</evidence>
<name>A0A9D1HUV3_9FIRM</name>
<evidence type="ECO:0000259" key="1">
    <source>
        <dbReference type="Pfam" id="PF00814"/>
    </source>
</evidence>
<sequence>MNILYLDTSQNVLTAGVLKGAENFPRSVDAGKNGHTRIILSEIDAALKEAGLDVSEIDAVAAVTGPGSFTGIRIGAATASALCRGTGAAKIAVTEFEIIAYNRAKAYAAVEAGRGNLYFAECEDGVPVRTGFIPAEEREGAEREHTFLFSPSGGRADTLARIAAEKAARGDFVTAFEPFYMRKSQAERNANEV</sequence>
<dbReference type="InterPro" id="IPR000905">
    <property type="entry name" value="Gcp-like_dom"/>
</dbReference>
<dbReference type="InterPro" id="IPR043129">
    <property type="entry name" value="ATPase_NBD"/>
</dbReference>
<dbReference type="NCBIfam" id="TIGR03725">
    <property type="entry name" value="T6A_YeaZ"/>
    <property type="match status" value="1"/>
</dbReference>
<dbReference type="SUPFAM" id="SSF53067">
    <property type="entry name" value="Actin-like ATPase domain"/>
    <property type="match status" value="1"/>
</dbReference>
<feature type="domain" description="Gcp-like" evidence="1">
    <location>
        <begin position="34"/>
        <end position="121"/>
    </location>
</feature>
<accession>A0A9D1HUV3</accession>
<dbReference type="AlphaFoldDB" id="A0A9D1HUV3"/>
<dbReference type="Pfam" id="PF00814">
    <property type="entry name" value="TsaD"/>
    <property type="match status" value="1"/>
</dbReference>
<dbReference type="GO" id="GO:0002949">
    <property type="term" value="P:tRNA threonylcarbamoyladenosine modification"/>
    <property type="evidence" value="ECO:0007669"/>
    <property type="project" value="InterPro"/>
</dbReference>
<dbReference type="Proteomes" id="UP000824088">
    <property type="component" value="Unassembled WGS sequence"/>
</dbReference>
<reference evidence="2" key="1">
    <citation type="submission" date="2020-10" db="EMBL/GenBank/DDBJ databases">
        <authorList>
            <person name="Gilroy R."/>
        </authorList>
    </citation>
    <scope>NUCLEOTIDE SEQUENCE</scope>
    <source>
        <strain evidence="2">1063</strain>
    </source>
</reference>
<comment type="caution">
    <text evidence="2">The sequence shown here is derived from an EMBL/GenBank/DDBJ whole genome shotgun (WGS) entry which is preliminary data.</text>
</comment>
<evidence type="ECO:0000313" key="2">
    <source>
        <dbReference type="EMBL" id="HIU21760.1"/>
    </source>
</evidence>
<gene>
    <name evidence="2" type="primary">tsaB</name>
    <name evidence="2" type="ORF">IAD51_05985</name>
</gene>
<dbReference type="Gene3D" id="3.30.420.40">
    <property type="match status" value="1"/>
</dbReference>
<reference evidence="2" key="2">
    <citation type="journal article" date="2021" name="PeerJ">
        <title>Extensive microbial diversity within the chicken gut microbiome revealed by metagenomics and culture.</title>
        <authorList>
            <person name="Gilroy R."/>
            <person name="Ravi A."/>
            <person name="Getino M."/>
            <person name="Pursley I."/>
            <person name="Horton D.L."/>
            <person name="Alikhan N.F."/>
            <person name="Baker D."/>
            <person name="Gharbi K."/>
            <person name="Hall N."/>
            <person name="Watson M."/>
            <person name="Adriaenssens E.M."/>
            <person name="Foster-Nyarko E."/>
            <person name="Jarju S."/>
            <person name="Secka A."/>
            <person name="Antonio M."/>
            <person name="Oren A."/>
            <person name="Chaudhuri R.R."/>
            <person name="La Ragione R."/>
            <person name="Hildebrand F."/>
            <person name="Pallen M.J."/>
        </authorList>
    </citation>
    <scope>NUCLEOTIDE SEQUENCE</scope>
    <source>
        <strain evidence="2">1063</strain>
    </source>
</reference>